<dbReference type="Proteomes" id="UP000189935">
    <property type="component" value="Chromosome I"/>
</dbReference>
<organism evidence="2 3">
    <name type="scientific">Bradyrhizobium lablabi</name>
    <dbReference type="NCBI Taxonomy" id="722472"/>
    <lineage>
        <taxon>Bacteria</taxon>
        <taxon>Pseudomonadati</taxon>
        <taxon>Pseudomonadota</taxon>
        <taxon>Alphaproteobacteria</taxon>
        <taxon>Hyphomicrobiales</taxon>
        <taxon>Nitrobacteraceae</taxon>
        <taxon>Bradyrhizobium</taxon>
    </lineage>
</organism>
<name>A0A1M6ZJ20_9BRAD</name>
<evidence type="ECO:0000256" key="1">
    <source>
        <dbReference type="SAM" id="SignalP"/>
    </source>
</evidence>
<sequence length="75" mass="7900">MRKIALLSCLILASTAVSTAALARHYRHTHETLAAQARVPAESLTTVGTPDCHVQGRLLRAAHHCPPAAVAAAPR</sequence>
<accession>A0A1M6ZJ20</accession>
<protein>
    <submittedName>
        <fullName evidence="2">Uncharacterized protein</fullName>
    </submittedName>
</protein>
<feature type="chain" id="PRO_5012771072" evidence="1">
    <location>
        <begin position="21"/>
        <end position="75"/>
    </location>
</feature>
<keyword evidence="1" id="KW-0732">Signal</keyword>
<evidence type="ECO:0000313" key="3">
    <source>
        <dbReference type="Proteomes" id="UP000189935"/>
    </source>
</evidence>
<reference evidence="2 3" key="1">
    <citation type="submission" date="2016-11" db="EMBL/GenBank/DDBJ databases">
        <authorList>
            <person name="Jaros S."/>
            <person name="Januszkiewicz K."/>
            <person name="Wedrychowicz H."/>
        </authorList>
    </citation>
    <scope>NUCLEOTIDE SEQUENCE [LARGE SCALE GENOMIC DNA]</scope>
    <source>
        <strain evidence="2 3">GAS499</strain>
    </source>
</reference>
<proteinExistence type="predicted"/>
<evidence type="ECO:0000313" key="2">
    <source>
        <dbReference type="EMBL" id="SHL30511.1"/>
    </source>
</evidence>
<feature type="signal peptide" evidence="1">
    <location>
        <begin position="1"/>
        <end position="20"/>
    </location>
</feature>
<dbReference type="RefSeq" id="WP_154071480.1">
    <property type="nucleotide sequence ID" value="NZ_LT670844.1"/>
</dbReference>
<dbReference type="AlphaFoldDB" id="A0A1M6ZJ20"/>
<dbReference type="EMBL" id="LT670844">
    <property type="protein sequence ID" value="SHL30511.1"/>
    <property type="molecule type" value="Genomic_DNA"/>
</dbReference>
<gene>
    <name evidence="2" type="ORF">SAMN05444159_5569</name>
</gene>